<evidence type="ECO:0000259" key="3">
    <source>
        <dbReference type="PROSITE" id="PS50994"/>
    </source>
</evidence>
<evidence type="ECO:0000256" key="2">
    <source>
        <dbReference type="SAM" id="MobiDB-lite"/>
    </source>
</evidence>
<dbReference type="CDD" id="cd01644">
    <property type="entry name" value="RT_pepA17"/>
    <property type="match status" value="1"/>
</dbReference>
<dbReference type="CDD" id="cd00303">
    <property type="entry name" value="retropepsin_like"/>
    <property type="match status" value="1"/>
</dbReference>
<dbReference type="GO" id="GO:0015074">
    <property type="term" value="P:DNA integration"/>
    <property type="evidence" value="ECO:0007669"/>
    <property type="project" value="InterPro"/>
</dbReference>
<dbReference type="GO" id="GO:0003676">
    <property type="term" value="F:nucleic acid binding"/>
    <property type="evidence" value="ECO:0007669"/>
    <property type="project" value="InterPro"/>
</dbReference>
<dbReference type="InterPro" id="IPR021109">
    <property type="entry name" value="Peptidase_aspartic_dom_sf"/>
</dbReference>
<dbReference type="InterPro" id="IPR000477">
    <property type="entry name" value="RT_dom"/>
</dbReference>
<dbReference type="InterPro" id="IPR043502">
    <property type="entry name" value="DNA/RNA_pol_sf"/>
</dbReference>
<dbReference type="PANTHER" id="PTHR47331">
    <property type="entry name" value="PHD-TYPE DOMAIN-CONTAINING PROTEIN"/>
    <property type="match status" value="1"/>
</dbReference>
<dbReference type="EMBL" id="UYSL01020367">
    <property type="protein sequence ID" value="VDL74292.1"/>
    <property type="molecule type" value="Genomic_DNA"/>
</dbReference>
<dbReference type="Proteomes" id="UP000271162">
    <property type="component" value="Unassembled WGS sequence"/>
</dbReference>
<dbReference type="Gene3D" id="3.10.10.10">
    <property type="entry name" value="HIV Type 1 Reverse Transcriptase, subunit A, domain 1"/>
    <property type="match status" value="1"/>
</dbReference>
<evidence type="ECO:0000313" key="5">
    <source>
        <dbReference type="Proteomes" id="UP000271162"/>
    </source>
</evidence>
<keyword evidence="1" id="KW-0175">Coiled coil</keyword>
<evidence type="ECO:0000256" key="1">
    <source>
        <dbReference type="SAM" id="Coils"/>
    </source>
</evidence>
<name>A0A0N4Y498_NIPBR</name>
<feature type="compositionally biased region" description="Polar residues" evidence="2">
    <location>
        <begin position="417"/>
        <end position="451"/>
    </location>
</feature>
<dbReference type="InterPro" id="IPR041588">
    <property type="entry name" value="Integrase_H2C2"/>
</dbReference>
<dbReference type="Gene3D" id="3.30.420.10">
    <property type="entry name" value="Ribonuclease H-like superfamily/Ribonuclease H"/>
    <property type="match status" value="1"/>
</dbReference>
<dbReference type="PROSITE" id="PS50994">
    <property type="entry name" value="INTEGRASE"/>
    <property type="match status" value="1"/>
</dbReference>
<dbReference type="Gene3D" id="3.30.70.270">
    <property type="match status" value="1"/>
</dbReference>
<organism evidence="6">
    <name type="scientific">Nippostrongylus brasiliensis</name>
    <name type="common">Rat hookworm</name>
    <dbReference type="NCBI Taxonomy" id="27835"/>
    <lineage>
        <taxon>Eukaryota</taxon>
        <taxon>Metazoa</taxon>
        <taxon>Ecdysozoa</taxon>
        <taxon>Nematoda</taxon>
        <taxon>Chromadorea</taxon>
        <taxon>Rhabditida</taxon>
        <taxon>Rhabditina</taxon>
        <taxon>Rhabditomorpha</taxon>
        <taxon>Strongyloidea</taxon>
        <taxon>Heligmosomidae</taxon>
        <taxon>Nippostrongylus</taxon>
    </lineage>
</organism>
<feature type="coiled-coil region" evidence="1">
    <location>
        <begin position="21"/>
        <end position="71"/>
    </location>
</feature>
<accession>A0A0N4Y498</accession>
<dbReference type="InterPro" id="IPR005312">
    <property type="entry name" value="DUF1759"/>
</dbReference>
<dbReference type="InterPro" id="IPR043128">
    <property type="entry name" value="Rev_trsase/Diguanyl_cyclase"/>
</dbReference>
<dbReference type="PANTHER" id="PTHR47331:SF1">
    <property type="entry name" value="GAG-LIKE PROTEIN"/>
    <property type="match status" value="1"/>
</dbReference>
<dbReference type="InterPro" id="IPR008042">
    <property type="entry name" value="Retrotrans_Pao"/>
</dbReference>
<evidence type="ECO:0000313" key="6">
    <source>
        <dbReference type="WBParaSite" id="NBR_0001070201-mRNA-1"/>
    </source>
</evidence>
<evidence type="ECO:0000313" key="4">
    <source>
        <dbReference type="EMBL" id="VDL74292.1"/>
    </source>
</evidence>
<dbReference type="Pfam" id="PF17921">
    <property type="entry name" value="Integrase_H2C2"/>
    <property type="match status" value="1"/>
</dbReference>
<dbReference type="SUPFAM" id="SSF56672">
    <property type="entry name" value="DNA/RNA polymerases"/>
    <property type="match status" value="1"/>
</dbReference>
<dbReference type="Pfam" id="PF05380">
    <property type="entry name" value="Peptidase_A17"/>
    <property type="match status" value="1"/>
</dbReference>
<dbReference type="GO" id="GO:0042575">
    <property type="term" value="C:DNA polymerase complex"/>
    <property type="evidence" value="ECO:0007669"/>
    <property type="project" value="UniProtKB-ARBA"/>
</dbReference>
<dbReference type="OMA" id="EWESSIC"/>
<dbReference type="Gene3D" id="2.40.70.10">
    <property type="entry name" value="Acid Proteases"/>
    <property type="match status" value="1"/>
</dbReference>
<feature type="compositionally biased region" description="Low complexity" evidence="2">
    <location>
        <begin position="113"/>
        <end position="133"/>
    </location>
</feature>
<dbReference type="InterPro" id="IPR012337">
    <property type="entry name" value="RNaseH-like_sf"/>
</dbReference>
<dbReference type="Gene3D" id="1.10.340.70">
    <property type="match status" value="1"/>
</dbReference>
<protein>
    <submittedName>
        <fullName evidence="6">Integrase catalytic domain-containing protein</fullName>
    </submittedName>
</protein>
<dbReference type="WBParaSite" id="NBR_0001070201-mRNA-1">
    <property type="protein sequence ID" value="NBR_0001070201-mRNA-1"/>
    <property type="gene ID" value="NBR_0001070201"/>
</dbReference>
<reference evidence="4 5" key="2">
    <citation type="submission" date="2018-11" db="EMBL/GenBank/DDBJ databases">
        <authorList>
            <consortium name="Pathogen Informatics"/>
        </authorList>
    </citation>
    <scope>NUCLEOTIDE SEQUENCE [LARGE SCALE GENOMIC DNA]</scope>
</reference>
<dbReference type="STRING" id="27835.A0A0N4Y498"/>
<sequence length="1600" mass="183413">MMDPGQGFQLSTSKRRMTLFCKKLDSTLAEAREVISNFENQKLAQEKLTAIETFTNKVEEAQKEYAAALDNSERTPSAQEAVDYEQYLAMSEMTLLAAYEVAVQLRALLRSSSSTSSEHGSTTPSSSSVSGQSEAIVNTPRNVLPAIPIPSFTGKTWEWDNFWTLFNANVHSQPIPDLFKFNHLLNALKGEPRQAILRFQVSEENYTRAIDFLKAKYSDKETILDNLIQRLEATSLQSTSLKDQRILLDHLHVVIAQLRSKGEQVDGQWLVKQVLAKFPQQVQREILRRKCSMEEPFSMQWLLDTLDKYISCEEKIATLIPNDKGKQPAREERPAKGQSLRQIQPCMYCNQPHKAASCTRYSTPQERANYLRQHKLCMICASPQHSTEECKRRNCFTCQGRHHTSCCFRQKIAPEANPTQQNEKQPSTTAKPKARNNNPRQQRQVKQFTTQYHEEESSEQENEEDEVGSIAEFHASKKLLGIGETFLPIGELTIMDPSTRKLRKISALLDSGAECSFIDQKLADELNLPEMSKTTLRVRTFGAPNDLECQTRKVSLDVWDSEGEPCQLQLLTHNILTSSLRTPPILEEDATFIRQNQLQVHVVSKRKAKPQILLGSDQLWQLIHADKPHVRLPSGLYLLPTRLGHLLTGQLQVQTTKFTSNETREDEKHLPEEGKAINSVSMADPELLQAEQSAWERYWKIQDEGQEEFIQPEKNVQELIDRQVHDEFLRTVQRREDGYYVRLPWKEIPVALPDNRAIAVRRLASVWNSLQKDKQLLDKYHETFQEQLRLNIIEEVDVMQQARGRIHYLPHQAVLTPQKSTTKLRVVFDASAHYKNSPSLNDALHRGPVLLPKLYGLLLRFRIGKIAIIADVEKAFLQVRLQEQDRDATRCLWLKDYRRPPSEDNIQVYRFTRIAFGLLSSPFLLAATTYHHLDQYPEESKLVEEIKQNLYVDNVILTSDTPEDGLHVYSRTKAIFKDLSMNLREFTSNNSTVMETIQPADKASDNNPKVLGIEWKANQDKLQLVCRVVKQNVITKRSVASTIASIVDPMGWMLPIVHKARVFLQSLWKQNFKWDEQLPQALQKQWQTICEDMDGFKKQIPRFLLTRASTTQLVVSIEETNHEAEQDNPLPVQREEQPQGTNVLAQIATLYVDIFQDIKRAELQSIKRIVAFVLRFIHNTISRHNSKETTQIQLSPLFDEAKPSDSPIPEGLEIKRATKMVAKQHQLAWIAPTTQAALKHLNLYVDHQGILRCRGRLGKSAMSKEAKFPMLVLQKTWLSRLIIEDCHAKQHPGISHTMCKVREQFWIPKLRAEVTSILRKCVQCQRFNNLPFSYPDQGALPSRRVTKSRPFEHVGLDYFGPLTISNGTSTDKCFGIIVTCLATRLIHLDIVQDASTLAFLQALRRFFARRGVPQTITSDNAPTFVLGDEVLANCFAEASKDPAIAKEVSSRAIQWQYITPYAPWQGGVYERLIRSVKLAMYKSLGKLIPTKEELLTLLVEIEAMLNTRPLVHVEAEEQEQQVLRPIDFLQNQFEVAPPLKARDEDLQDPEYETPAERAKSLTKKQLMLALASSVKNADRFWEQWQHQYLTSLREQHTRTA</sequence>
<dbReference type="InterPro" id="IPR036397">
    <property type="entry name" value="RNaseH_sf"/>
</dbReference>
<keyword evidence="5" id="KW-1185">Reference proteome</keyword>
<dbReference type="Pfam" id="PF00078">
    <property type="entry name" value="RVT_1"/>
    <property type="match status" value="1"/>
</dbReference>
<feature type="region of interest" description="Disordered" evidence="2">
    <location>
        <begin position="113"/>
        <end position="134"/>
    </location>
</feature>
<dbReference type="Pfam" id="PF03564">
    <property type="entry name" value="DUF1759"/>
    <property type="match status" value="1"/>
</dbReference>
<reference evidence="6" key="1">
    <citation type="submission" date="2017-02" db="UniProtKB">
        <authorList>
            <consortium name="WormBaseParasite"/>
        </authorList>
    </citation>
    <scope>IDENTIFICATION</scope>
</reference>
<dbReference type="SUPFAM" id="SSF53098">
    <property type="entry name" value="Ribonuclease H-like"/>
    <property type="match status" value="1"/>
</dbReference>
<feature type="region of interest" description="Disordered" evidence="2">
    <location>
        <begin position="416"/>
        <end position="468"/>
    </location>
</feature>
<feature type="compositionally biased region" description="Acidic residues" evidence="2">
    <location>
        <begin position="456"/>
        <end position="467"/>
    </location>
</feature>
<gene>
    <name evidence="4" type="ORF">NBR_LOCUS10703</name>
</gene>
<proteinExistence type="predicted"/>
<dbReference type="InterPro" id="IPR001584">
    <property type="entry name" value="Integrase_cat-core"/>
</dbReference>
<feature type="domain" description="Integrase catalytic" evidence="3">
    <location>
        <begin position="1346"/>
        <end position="1527"/>
    </location>
</feature>
<feature type="coiled-coil region" evidence="1">
    <location>
        <begin position="210"/>
        <end position="244"/>
    </location>
</feature>